<dbReference type="Proteomes" id="UP000681967">
    <property type="component" value="Unassembled WGS sequence"/>
</dbReference>
<comment type="caution">
    <text evidence="1">The sequence shown here is derived from an EMBL/GenBank/DDBJ whole genome shotgun (WGS) entry which is preliminary data.</text>
</comment>
<evidence type="ECO:0000313" key="2">
    <source>
        <dbReference type="EMBL" id="CAF4345622.1"/>
    </source>
</evidence>
<dbReference type="PRINTS" id="PR00119">
    <property type="entry name" value="CATATPASE"/>
</dbReference>
<accession>A0A815DHE4</accession>
<dbReference type="Gene3D" id="1.20.1110.10">
    <property type="entry name" value="Calcium-transporting ATPase, transmembrane domain"/>
    <property type="match status" value="1"/>
</dbReference>
<dbReference type="AlphaFoldDB" id="A0A815DHE4"/>
<evidence type="ECO:0000313" key="1">
    <source>
        <dbReference type="EMBL" id="CAF1301669.1"/>
    </source>
</evidence>
<dbReference type="EMBL" id="CAJNOV010007883">
    <property type="protein sequence ID" value="CAF1301669.1"/>
    <property type="molecule type" value="Genomic_DNA"/>
</dbReference>
<dbReference type="Gene3D" id="3.40.50.1000">
    <property type="entry name" value="HAD superfamily/HAD-like"/>
    <property type="match status" value="1"/>
</dbReference>
<dbReference type="Proteomes" id="UP000663855">
    <property type="component" value="Unassembled WGS sequence"/>
</dbReference>
<dbReference type="EMBL" id="CAJOBH010044232">
    <property type="protein sequence ID" value="CAF4345622.1"/>
    <property type="molecule type" value="Genomic_DNA"/>
</dbReference>
<organism evidence="1 3">
    <name type="scientific">Rotaria magnacalcarata</name>
    <dbReference type="NCBI Taxonomy" id="392030"/>
    <lineage>
        <taxon>Eukaryota</taxon>
        <taxon>Metazoa</taxon>
        <taxon>Spiralia</taxon>
        <taxon>Gnathifera</taxon>
        <taxon>Rotifera</taxon>
        <taxon>Eurotatoria</taxon>
        <taxon>Bdelloidea</taxon>
        <taxon>Philodinida</taxon>
        <taxon>Philodinidae</taxon>
        <taxon>Rotaria</taxon>
    </lineage>
</organism>
<reference evidence="1" key="1">
    <citation type="submission" date="2021-02" db="EMBL/GenBank/DDBJ databases">
        <authorList>
            <person name="Nowell W R."/>
        </authorList>
    </citation>
    <scope>NUCLEOTIDE SEQUENCE</scope>
</reference>
<dbReference type="InterPro" id="IPR023214">
    <property type="entry name" value="HAD_sf"/>
</dbReference>
<dbReference type="SUPFAM" id="SSF56784">
    <property type="entry name" value="HAD-like"/>
    <property type="match status" value="1"/>
</dbReference>
<proteinExistence type="predicted"/>
<dbReference type="GO" id="GO:0016887">
    <property type="term" value="F:ATP hydrolysis activity"/>
    <property type="evidence" value="ECO:0007669"/>
    <property type="project" value="InterPro"/>
</dbReference>
<gene>
    <name evidence="2" type="ORF">BYL167_LOCUS29286</name>
    <name evidence="1" type="ORF">CJN711_LOCUS16967</name>
</gene>
<dbReference type="PANTHER" id="PTHR42861">
    <property type="entry name" value="CALCIUM-TRANSPORTING ATPASE"/>
    <property type="match status" value="1"/>
</dbReference>
<protein>
    <submittedName>
        <fullName evidence="1">Uncharacterized protein</fullName>
    </submittedName>
</protein>
<dbReference type="InterPro" id="IPR036412">
    <property type="entry name" value="HAD-like_sf"/>
</dbReference>
<dbReference type="GO" id="GO:0005524">
    <property type="term" value="F:ATP binding"/>
    <property type="evidence" value="ECO:0007669"/>
    <property type="project" value="InterPro"/>
</dbReference>
<dbReference type="InterPro" id="IPR001757">
    <property type="entry name" value="P_typ_ATPase"/>
</dbReference>
<dbReference type="PRINTS" id="PR00120">
    <property type="entry name" value="HATPASE"/>
</dbReference>
<evidence type="ECO:0000313" key="3">
    <source>
        <dbReference type="Proteomes" id="UP000663855"/>
    </source>
</evidence>
<sequence>MVGRSGSYVKRDRWVRVYNSQMIGGLSLIGLGLTRGPPNPTGIFGDGVNDAPALAKAIVGMAVADTCDAARSAFEIVLTEPCLSVIIDAILGSWQIFARMTSYAIYACSITIRIILSF</sequence>
<dbReference type="GO" id="GO:0016020">
    <property type="term" value="C:membrane"/>
    <property type="evidence" value="ECO:0007669"/>
    <property type="project" value="InterPro"/>
</dbReference>
<name>A0A815DHE4_9BILA</name>